<dbReference type="PANTHER" id="PTHR11439:SF517">
    <property type="entry name" value="CYSTEINE-RICH RLK (RECEPTOR-LIKE PROTEIN KINASE) 8"/>
    <property type="match status" value="1"/>
</dbReference>
<feature type="compositionally biased region" description="Gly residues" evidence="2">
    <location>
        <begin position="229"/>
        <end position="241"/>
    </location>
</feature>
<dbReference type="Pfam" id="PF13976">
    <property type="entry name" value="gag_pre-integrs"/>
    <property type="match status" value="1"/>
</dbReference>
<keyword evidence="1" id="KW-0862">Zinc</keyword>
<organism evidence="4">
    <name type="scientific">Aphanomyces astaci</name>
    <name type="common">Crayfish plague agent</name>
    <dbReference type="NCBI Taxonomy" id="112090"/>
    <lineage>
        <taxon>Eukaryota</taxon>
        <taxon>Sar</taxon>
        <taxon>Stramenopiles</taxon>
        <taxon>Oomycota</taxon>
        <taxon>Saprolegniomycetes</taxon>
        <taxon>Saprolegniales</taxon>
        <taxon>Verrucalvaceae</taxon>
        <taxon>Aphanomyces</taxon>
    </lineage>
</organism>
<dbReference type="VEuPathDB" id="FungiDB:H257_14446"/>
<dbReference type="GO" id="GO:0008270">
    <property type="term" value="F:zinc ion binding"/>
    <property type="evidence" value="ECO:0007669"/>
    <property type="project" value="UniProtKB-KW"/>
</dbReference>
<dbReference type="PROSITE" id="PS50158">
    <property type="entry name" value="ZF_CCHC"/>
    <property type="match status" value="1"/>
</dbReference>
<dbReference type="OrthoDB" id="121181at2759"/>
<dbReference type="CDD" id="cd09272">
    <property type="entry name" value="RNase_HI_RT_Ty1"/>
    <property type="match status" value="1"/>
</dbReference>
<dbReference type="GeneID" id="20816442"/>
<dbReference type="PANTHER" id="PTHR11439">
    <property type="entry name" value="GAG-POL-RELATED RETROTRANSPOSON"/>
    <property type="match status" value="1"/>
</dbReference>
<dbReference type="InterPro" id="IPR013103">
    <property type="entry name" value="RVT_2"/>
</dbReference>
<dbReference type="EMBL" id="KI913171">
    <property type="protein sequence ID" value="ETV69823.1"/>
    <property type="molecule type" value="Genomic_DNA"/>
</dbReference>
<evidence type="ECO:0000259" key="3">
    <source>
        <dbReference type="PROSITE" id="PS50158"/>
    </source>
</evidence>
<feature type="region of interest" description="Disordered" evidence="2">
    <location>
        <begin position="209"/>
        <end position="250"/>
    </location>
</feature>
<dbReference type="AlphaFoldDB" id="W4FT42"/>
<accession>W4FT42</accession>
<dbReference type="Pfam" id="PF07727">
    <property type="entry name" value="RVT_2"/>
    <property type="match status" value="1"/>
</dbReference>
<dbReference type="SUPFAM" id="SSF57756">
    <property type="entry name" value="Retrovirus zinc finger-like domains"/>
    <property type="match status" value="1"/>
</dbReference>
<dbReference type="SMART" id="SM00343">
    <property type="entry name" value="ZnF_C2HC"/>
    <property type="match status" value="1"/>
</dbReference>
<dbReference type="InterPro" id="IPR036397">
    <property type="entry name" value="RNaseH_sf"/>
</dbReference>
<dbReference type="InterPro" id="IPR036875">
    <property type="entry name" value="Znf_CCHC_sf"/>
</dbReference>
<feature type="domain" description="CCHC-type" evidence="3">
    <location>
        <begin position="192"/>
        <end position="207"/>
    </location>
</feature>
<dbReference type="Gene3D" id="4.10.60.10">
    <property type="entry name" value="Zinc finger, CCHC-type"/>
    <property type="match status" value="1"/>
</dbReference>
<keyword evidence="1" id="KW-0479">Metal-binding</keyword>
<dbReference type="Gene3D" id="3.30.420.10">
    <property type="entry name" value="Ribonuclease H-like superfamily/Ribonuclease H"/>
    <property type="match status" value="1"/>
</dbReference>
<dbReference type="STRING" id="112090.W4FT42"/>
<dbReference type="SUPFAM" id="SSF53098">
    <property type="entry name" value="Ribonuclease H-like"/>
    <property type="match status" value="1"/>
</dbReference>
<dbReference type="RefSeq" id="XP_009840561.1">
    <property type="nucleotide sequence ID" value="XM_009842259.1"/>
</dbReference>
<evidence type="ECO:0000256" key="1">
    <source>
        <dbReference type="PROSITE-ProRule" id="PRU00047"/>
    </source>
</evidence>
<evidence type="ECO:0000256" key="2">
    <source>
        <dbReference type="SAM" id="MobiDB-lite"/>
    </source>
</evidence>
<feature type="compositionally biased region" description="Basic and acidic residues" evidence="2">
    <location>
        <begin position="209"/>
        <end position="220"/>
    </location>
</feature>
<dbReference type="GO" id="GO:0003676">
    <property type="term" value="F:nucleic acid binding"/>
    <property type="evidence" value="ECO:0007669"/>
    <property type="project" value="InterPro"/>
</dbReference>
<gene>
    <name evidence="4" type="ORF">H257_14446</name>
</gene>
<keyword evidence="1" id="KW-0863">Zinc-finger</keyword>
<dbReference type="InterPro" id="IPR001878">
    <property type="entry name" value="Znf_CCHC"/>
</dbReference>
<dbReference type="InterPro" id="IPR025724">
    <property type="entry name" value="GAG-pre-integrase_dom"/>
</dbReference>
<reference evidence="4" key="1">
    <citation type="submission" date="2013-12" db="EMBL/GenBank/DDBJ databases">
        <title>The Genome Sequence of Aphanomyces astaci APO3.</title>
        <authorList>
            <consortium name="The Broad Institute Genomics Platform"/>
            <person name="Russ C."/>
            <person name="Tyler B."/>
            <person name="van West P."/>
            <person name="Dieguez-Uribeondo J."/>
            <person name="Young S.K."/>
            <person name="Zeng Q."/>
            <person name="Gargeya S."/>
            <person name="Fitzgerald M."/>
            <person name="Abouelleil A."/>
            <person name="Alvarado L."/>
            <person name="Chapman S.B."/>
            <person name="Gainer-Dewar J."/>
            <person name="Goldberg J."/>
            <person name="Griggs A."/>
            <person name="Gujja S."/>
            <person name="Hansen M."/>
            <person name="Howarth C."/>
            <person name="Imamovic A."/>
            <person name="Ireland A."/>
            <person name="Larimer J."/>
            <person name="McCowan C."/>
            <person name="Murphy C."/>
            <person name="Pearson M."/>
            <person name="Poon T.W."/>
            <person name="Priest M."/>
            <person name="Roberts A."/>
            <person name="Saif S."/>
            <person name="Shea T."/>
            <person name="Sykes S."/>
            <person name="Wortman J."/>
            <person name="Nusbaum C."/>
            <person name="Birren B."/>
        </authorList>
    </citation>
    <scope>NUCLEOTIDE SEQUENCE [LARGE SCALE GENOMIC DNA]</scope>
    <source>
        <strain evidence="4">APO3</strain>
    </source>
</reference>
<dbReference type="Pfam" id="PF14223">
    <property type="entry name" value="Retrotran_gag_2"/>
    <property type="match status" value="1"/>
</dbReference>
<protein>
    <recommendedName>
        <fullName evidence="3">CCHC-type domain-containing protein</fullName>
    </recommendedName>
</protein>
<evidence type="ECO:0000313" key="4">
    <source>
        <dbReference type="EMBL" id="ETV69823.1"/>
    </source>
</evidence>
<dbReference type="InterPro" id="IPR012337">
    <property type="entry name" value="RNaseH-like_sf"/>
</dbReference>
<proteinExistence type="predicted"/>
<sequence length="965" mass="107969">MAEKYLSDSTTRLKLDGSNYREWCVKTRAKINQQKLGKYLKKVRFADGTYSNGSNEEDDLVALSYIQLGIHADHLQFVKDTATTHETWESLKAIYESASEVNLVTLQLQMSKLEWIERTGLEAFADQFQEFMRKLSAAGDTTADKAHLTRFLCLLPPRFANTTTSVKSYTTLILAKRANTMDDALNVGPDDCHYCGKTGHYKADCRRRSADREKGIDRQNVRQPPRTNGGRGGGRGRGRSGWGRHDDSNYVKDDDDEDLFMVQEISIAQADGDMKTYRHETDGDKSGGPMELEDEIDEVTADLANYATMLSDDDDECNNVLSSKAEVIVDSARRPTRGRPPDLCHYDGGRENEIEGHGTYSCLSQRAARPEPDQDAHLHQPDHRQCRCASIPFKKDYCNIRSRTHLSIAGKWNAARLYAVHGDVFKPRPAADQANSAEVAEPMLWHTRCGHVPWNSMSAMIKATKGGPTNLRLPDSLSCEDCIRGKKTHTSPPKEGDCPRHQLGMCDATNYVWVKFLRKKSDTFAAMKEYLPWLERQSGAKLKTMRSDNGSEFIGDEVEGYLTERGIDYDETYAPVVRGDSLRLTLAIVTERGMKCRQGDTTNAYIHADSDRMLHMDMPDGFGDDSGRVWVIEKALYGMKQSALMWYVHFKGILEDDGSARHAGRRLCPHAPDKRCSSDEEVDAIFNHMQAHIRLNDMGSVAKLLGMEIYRNEDEMTMDVLQVTYIERMAAKYGLASAKAVDTPIPPGTNLSEDVGTVLNDDKPYRQIVGSLLYCAMATRPFIVHAVTQLSRHLTQPHQLHMHMERRVVAYLLHTKTVGLTFTGGRRGSDKLVDFSDSSWVDDRATGRYTCGYLWMMAGGAISWRLKLQAIVTLSTAEAEYVGACLGAQHERDRDRLEPSQHPEDQAPSTTLLLSAGLVKSGKFTLAHLPTNVTPADVFTKHVSKDKLKTAMAFMGMGGCCGFCP</sequence>
<name>W4FT42_APHAT</name>